<sequence>MKFADADTGINLNENCSPLHRLPVGKIVRNKGHDGVHTYRIPGMSYSDDQGSMISFIYHGKNVLAFSNPHVQKGRRNLTIQFSFDEGSTWLSQYNMLVDERSFFGYSSLVYTGDLLYTKFRLPF</sequence>
<evidence type="ECO:0008006" key="3">
    <source>
        <dbReference type="Google" id="ProtNLM"/>
    </source>
</evidence>
<keyword evidence="2" id="KW-1185">Reference proteome</keyword>
<dbReference type="CDD" id="cd15482">
    <property type="entry name" value="Sialidase_non-viral"/>
    <property type="match status" value="1"/>
</dbReference>
<dbReference type="InterPro" id="IPR036278">
    <property type="entry name" value="Sialidase_sf"/>
</dbReference>
<proteinExistence type="predicted"/>
<gene>
    <name evidence="1" type="ORF">SAMN05444410_101474</name>
</gene>
<dbReference type="AlphaFoldDB" id="A0A8X8LCE4"/>
<dbReference type="Gene3D" id="2.120.10.10">
    <property type="match status" value="1"/>
</dbReference>
<evidence type="ECO:0000313" key="1">
    <source>
        <dbReference type="EMBL" id="SDW19248.1"/>
    </source>
</evidence>
<evidence type="ECO:0000313" key="2">
    <source>
        <dbReference type="Proteomes" id="UP000198711"/>
    </source>
</evidence>
<protein>
    <recommendedName>
        <fullName evidence="3">BNR repeat-like domain-containing protein</fullName>
    </recommendedName>
</protein>
<dbReference type="Proteomes" id="UP000198711">
    <property type="component" value="Unassembled WGS sequence"/>
</dbReference>
<dbReference type="SUPFAM" id="SSF50939">
    <property type="entry name" value="Sialidases"/>
    <property type="match status" value="1"/>
</dbReference>
<reference evidence="1 2" key="1">
    <citation type="submission" date="2016-10" db="EMBL/GenBank/DDBJ databases">
        <authorList>
            <person name="Varghese N."/>
            <person name="Submissions S."/>
        </authorList>
    </citation>
    <scope>NUCLEOTIDE SEQUENCE [LARGE SCALE GENOMIC DNA]</scope>
    <source>
        <strain evidence="1 2">DSM 25353</strain>
    </source>
</reference>
<organism evidence="1 2">
    <name type="scientific">Hydrobacter penzbergensis</name>
    <dbReference type="NCBI Taxonomy" id="1235997"/>
    <lineage>
        <taxon>Bacteria</taxon>
        <taxon>Pseudomonadati</taxon>
        <taxon>Bacteroidota</taxon>
        <taxon>Chitinophagia</taxon>
        <taxon>Chitinophagales</taxon>
        <taxon>Chitinophagaceae</taxon>
        <taxon>Hydrobacter</taxon>
    </lineage>
</organism>
<dbReference type="EMBL" id="FNNO01000001">
    <property type="protein sequence ID" value="SDW19248.1"/>
    <property type="molecule type" value="Genomic_DNA"/>
</dbReference>
<comment type="caution">
    <text evidence="1">The sequence shown here is derived from an EMBL/GenBank/DDBJ whole genome shotgun (WGS) entry which is preliminary data.</text>
</comment>
<name>A0A8X8LCE4_9BACT</name>
<accession>A0A8X8LCE4</accession>